<gene>
    <name evidence="1" type="ORF">EVOR1521_LOCUS4758</name>
</gene>
<sequence>MEKEKLLAAVAAARRKREEADWRRQLFEHMGQDDDDFCRFESHQDLESTDTGRPDSWMDDIAAEARLLN</sequence>
<reference evidence="1" key="1">
    <citation type="submission" date="2023-08" db="EMBL/GenBank/DDBJ databases">
        <authorList>
            <person name="Chen Y."/>
            <person name="Shah S."/>
            <person name="Dougan E. K."/>
            <person name="Thang M."/>
            <person name="Chan C."/>
        </authorList>
    </citation>
    <scope>NUCLEOTIDE SEQUENCE</scope>
</reference>
<dbReference type="Proteomes" id="UP001178507">
    <property type="component" value="Unassembled WGS sequence"/>
</dbReference>
<accession>A0AA36HUF8</accession>
<evidence type="ECO:0000313" key="1">
    <source>
        <dbReference type="EMBL" id="CAJ1375492.1"/>
    </source>
</evidence>
<organism evidence="1 2">
    <name type="scientific">Effrenium voratum</name>
    <dbReference type="NCBI Taxonomy" id="2562239"/>
    <lineage>
        <taxon>Eukaryota</taxon>
        <taxon>Sar</taxon>
        <taxon>Alveolata</taxon>
        <taxon>Dinophyceae</taxon>
        <taxon>Suessiales</taxon>
        <taxon>Symbiodiniaceae</taxon>
        <taxon>Effrenium</taxon>
    </lineage>
</organism>
<name>A0AA36HUF8_9DINO</name>
<dbReference type="EMBL" id="CAUJNA010000324">
    <property type="protein sequence ID" value="CAJ1375492.1"/>
    <property type="molecule type" value="Genomic_DNA"/>
</dbReference>
<dbReference type="AlphaFoldDB" id="A0AA36HUF8"/>
<evidence type="ECO:0000313" key="2">
    <source>
        <dbReference type="Proteomes" id="UP001178507"/>
    </source>
</evidence>
<comment type="caution">
    <text evidence="1">The sequence shown here is derived from an EMBL/GenBank/DDBJ whole genome shotgun (WGS) entry which is preliminary data.</text>
</comment>
<proteinExistence type="predicted"/>
<protein>
    <submittedName>
        <fullName evidence="1">Uncharacterized protein</fullName>
    </submittedName>
</protein>
<keyword evidence="2" id="KW-1185">Reference proteome</keyword>